<feature type="transmembrane region" description="Helical" evidence="7">
    <location>
        <begin position="238"/>
        <end position="258"/>
    </location>
</feature>
<dbReference type="InterPro" id="IPR011701">
    <property type="entry name" value="MFS"/>
</dbReference>
<feature type="transmembrane region" description="Helical" evidence="7">
    <location>
        <begin position="80"/>
        <end position="104"/>
    </location>
</feature>
<dbReference type="Proteomes" id="UP000770015">
    <property type="component" value="Unassembled WGS sequence"/>
</dbReference>
<feature type="transmembrane region" description="Helical" evidence="7">
    <location>
        <begin position="279"/>
        <end position="298"/>
    </location>
</feature>
<evidence type="ECO:0000313" key="10">
    <source>
        <dbReference type="Proteomes" id="UP000770015"/>
    </source>
</evidence>
<evidence type="ECO:0000256" key="7">
    <source>
        <dbReference type="SAM" id="Phobius"/>
    </source>
</evidence>
<sequence>MIFSPDNLRIMAEKQHQDMAALPEKEAERSSTEKTPEYPDTTPADTKLSTGDDKELGNVDAPAAEDDDPDIYPHGLKLGLIILSLCLAIFLVALDQTIIAPALGAITATFNSVKDIGWYGASYLLTTTALQPIYGAIYKRFNVKWIFLGAVAIFEVGSVLTAAAPSSVVFIVGRAVAGIGCAGLFSGAIVILSYTLPLHKRPLAFGLVGGMWGIASVAGPLVGGAFSTHVTWRWCFYINLPIGGIAMLVILLTLRIPAERQNYNAEGLPWLRRLLQIDLLGASIFIPAIVCLLLAMQWGGAEYPWSNSRIIGLFCGAAAMLILFAGIQVWKGEGAVLPPRLFKDRNVACSMAFAFFFGGAIFPLIYYLSLYFQAIQGVTAVQAGIKILPLLLAMVVSSMVTGALISILGYYNYVSIPSMALFAAGAGALVTLGLNTPMREWFGFQVLAGLGVGVGFQLGALVVQTVLGQEDVAVATACVQFFQALGGALMIGAAQAVFQNGLIDGVNRDALGIDAQIFIKSGADQVRPILTRMGREDAIVPVLEAYMKGLRDTYYITLACALAAFVVCFGFEWKTVKQDKKKGGAVVAAV</sequence>
<dbReference type="SUPFAM" id="SSF103473">
    <property type="entry name" value="MFS general substrate transporter"/>
    <property type="match status" value="1"/>
</dbReference>
<feature type="transmembrane region" description="Helical" evidence="7">
    <location>
        <begin position="472"/>
        <end position="498"/>
    </location>
</feature>
<dbReference type="GO" id="GO:0022857">
    <property type="term" value="F:transmembrane transporter activity"/>
    <property type="evidence" value="ECO:0007669"/>
    <property type="project" value="InterPro"/>
</dbReference>
<feature type="transmembrane region" description="Helical" evidence="7">
    <location>
        <begin position="171"/>
        <end position="196"/>
    </location>
</feature>
<dbReference type="Gene3D" id="1.20.1250.20">
    <property type="entry name" value="MFS general substrate transporter like domains"/>
    <property type="match status" value="1"/>
</dbReference>
<evidence type="ECO:0000256" key="6">
    <source>
        <dbReference type="SAM" id="MobiDB-lite"/>
    </source>
</evidence>
<dbReference type="GO" id="GO:0005886">
    <property type="term" value="C:plasma membrane"/>
    <property type="evidence" value="ECO:0007669"/>
    <property type="project" value="TreeGrafter"/>
</dbReference>
<feature type="transmembrane region" description="Helical" evidence="7">
    <location>
        <begin position="418"/>
        <end position="436"/>
    </location>
</feature>
<evidence type="ECO:0000256" key="4">
    <source>
        <dbReference type="ARBA" id="ARBA00022989"/>
    </source>
</evidence>
<feature type="transmembrane region" description="Helical" evidence="7">
    <location>
        <begin position="116"/>
        <end position="138"/>
    </location>
</feature>
<evidence type="ECO:0000256" key="1">
    <source>
        <dbReference type="ARBA" id="ARBA00004141"/>
    </source>
</evidence>
<feature type="region of interest" description="Disordered" evidence="6">
    <location>
        <begin position="13"/>
        <end position="66"/>
    </location>
</feature>
<dbReference type="InterPro" id="IPR036259">
    <property type="entry name" value="MFS_trans_sf"/>
</dbReference>
<evidence type="ECO:0000256" key="5">
    <source>
        <dbReference type="ARBA" id="ARBA00023136"/>
    </source>
</evidence>
<name>A0A9P8V685_9PEZI</name>
<feature type="compositionally biased region" description="Basic and acidic residues" evidence="6">
    <location>
        <begin position="13"/>
        <end position="37"/>
    </location>
</feature>
<dbReference type="EMBL" id="JAGSXJ010000021">
    <property type="protein sequence ID" value="KAH6678807.1"/>
    <property type="molecule type" value="Genomic_DNA"/>
</dbReference>
<dbReference type="InterPro" id="IPR020846">
    <property type="entry name" value="MFS_dom"/>
</dbReference>
<feature type="transmembrane region" description="Helical" evidence="7">
    <location>
        <begin position="553"/>
        <end position="573"/>
    </location>
</feature>
<evidence type="ECO:0000256" key="3">
    <source>
        <dbReference type="ARBA" id="ARBA00022692"/>
    </source>
</evidence>
<protein>
    <submittedName>
        <fullName evidence="9">Major facilitator superfamily transporter</fullName>
    </submittedName>
</protein>
<keyword evidence="2" id="KW-0813">Transport</keyword>
<gene>
    <name evidence="9" type="ORF">F5X68DRAFT_156698</name>
</gene>
<proteinExistence type="predicted"/>
<keyword evidence="3 7" id="KW-0812">Transmembrane</keyword>
<dbReference type="FunFam" id="1.20.1250.20:FF:000196">
    <property type="entry name" value="MFS toxin efflux pump (AflT)"/>
    <property type="match status" value="1"/>
</dbReference>
<dbReference type="PRINTS" id="PR01036">
    <property type="entry name" value="TCRTETB"/>
</dbReference>
<evidence type="ECO:0000256" key="2">
    <source>
        <dbReference type="ARBA" id="ARBA00022448"/>
    </source>
</evidence>
<comment type="subcellular location">
    <subcellularLocation>
        <location evidence="1">Membrane</location>
        <topology evidence="1">Multi-pass membrane protein</topology>
    </subcellularLocation>
</comment>
<comment type="caution">
    <text evidence="9">The sequence shown here is derived from an EMBL/GenBank/DDBJ whole genome shotgun (WGS) entry which is preliminary data.</text>
</comment>
<feature type="transmembrane region" description="Helical" evidence="7">
    <location>
        <begin position="351"/>
        <end position="375"/>
    </location>
</feature>
<feature type="transmembrane region" description="Helical" evidence="7">
    <location>
        <begin position="442"/>
        <end position="463"/>
    </location>
</feature>
<evidence type="ECO:0000313" key="9">
    <source>
        <dbReference type="EMBL" id="KAH6678807.1"/>
    </source>
</evidence>
<accession>A0A9P8V685</accession>
<feature type="transmembrane region" description="Helical" evidence="7">
    <location>
        <begin position="145"/>
        <end position="165"/>
    </location>
</feature>
<dbReference type="PANTHER" id="PTHR23501:SF198">
    <property type="entry name" value="AZOLE RESISTANCE PROTEIN 1-RELATED"/>
    <property type="match status" value="1"/>
</dbReference>
<dbReference type="AlphaFoldDB" id="A0A9P8V685"/>
<dbReference type="FunFam" id="1.20.1720.10:FF:000012">
    <property type="entry name" value="MFS toxin efflux pump (AflT)"/>
    <property type="match status" value="1"/>
</dbReference>
<dbReference type="CDD" id="cd17502">
    <property type="entry name" value="MFS_Azr1_MDR_like"/>
    <property type="match status" value="1"/>
</dbReference>
<feature type="transmembrane region" description="Helical" evidence="7">
    <location>
        <begin position="310"/>
        <end position="330"/>
    </location>
</feature>
<keyword evidence="5 7" id="KW-0472">Membrane</keyword>
<dbReference type="OrthoDB" id="10021397at2759"/>
<reference evidence="9" key="1">
    <citation type="journal article" date="2021" name="Nat. Commun.">
        <title>Genetic determinants of endophytism in the Arabidopsis root mycobiome.</title>
        <authorList>
            <person name="Mesny F."/>
            <person name="Miyauchi S."/>
            <person name="Thiergart T."/>
            <person name="Pickel B."/>
            <person name="Atanasova L."/>
            <person name="Karlsson M."/>
            <person name="Huettel B."/>
            <person name="Barry K.W."/>
            <person name="Haridas S."/>
            <person name="Chen C."/>
            <person name="Bauer D."/>
            <person name="Andreopoulos W."/>
            <person name="Pangilinan J."/>
            <person name="LaButti K."/>
            <person name="Riley R."/>
            <person name="Lipzen A."/>
            <person name="Clum A."/>
            <person name="Drula E."/>
            <person name="Henrissat B."/>
            <person name="Kohler A."/>
            <person name="Grigoriev I.V."/>
            <person name="Martin F.M."/>
            <person name="Hacquard S."/>
        </authorList>
    </citation>
    <scope>NUCLEOTIDE SEQUENCE</scope>
    <source>
        <strain evidence="9">MPI-SDFR-AT-0117</strain>
    </source>
</reference>
<dbReference type="Pfam" id="PF07690">
    <property type="entry name" value="MFS_1"/>
    <property type="match status" value="1"/>
</dbReference>
<keyword evidence="4 7" id="KW-1133">Transmembrane helix</keyword>
<dbReference type="PANTHER" id="PTHR23501">
    <property type="entry name" value="MAJOR FACILITATOR SUPERFAMILY"/>
    <property type="match status" value="1"/>
</dbReference>
<feature type="domain" description="Major facilitator superfamily (MFS) profile" evidence="8">
    <location>
        <begin position="81"/>
        <end position="576"/>
    </location>
</feature>
<dbReference type="PROSITE" id="PS50850">
    <property type="entry name" value="MFS"/>
    <property type="match status" value="1"/>
</dbReference>
<evidence type="ECO:0000259" key="8">
    <source>
        <dbReference type="PROSITE" id="PS50850"/>
    </source>
</evidence>
<feature type="transmembrane region" description="Helical" evidence="7">
    <location>
        <begin position="203"/>
        <end position="226"/>
    </location>
</feature>
<organism evidence="9 10">
    <name type="scientific">Plectosphaerella plurivora</name>
    <dbReference type="NCBI Taxonomy" id="936078"/>
    <lineage>
        <taxon>Eukaryota</taxon>
        <taxon>Fungi</taxon>
        <taxon>Dikarya</taxon>
        <taxon>Ascomycota</taxon>
        <taxon>Pezizomycotina</taxon>
        <taxon>Sordariomycetes</taxon>
        <taxon>Hypocreomycetidae</taxon>
        <taxon>Glomerellales</taxon>
        <taxon>Plectosphaerellaceae</taxon>
        <taxon>Plectosphaerella</taxon>
    </lineage>
</organism>
<dbReference type="Gene3D" id="1.20.1720.10">
    <property type="entry name" value="Multidrug resistance protein D"/>
    <property type="match status" value="1"/>
</dbReference>
<keyword evidence="10" id="KW-1185">Reference proteome</keyword>
<feature type="transmembrane region" description="Helical" evidence="7">
    <location>
        <begin position="387"/>
        <end position="411"/>
    </location>
</feature>